<evidence type="ECO:0000256" key="7">
    <source>
        <dbReference type="PIRSR" id="PIRSR604808-2"/>
    </source>
</evidence>
<dbReference type="PANTHER" id="PTHR22748">
    <property type="entry name" value="AP ENDONUCLEASE"/>
    <property type="match status" value="1"/>
</dbReference>
<comment type="similarity">
    <text evidence="2">Belongs to the DNA repair enzymes AP/ExoA family.</text>
</comment>
<gene>
    <name evidence="11" type="primary">apn2_0</name>
    <name evidence="11" type="ORF">CFIMG_008471RA00001</name>
</gene>
<comment type="caution">
    <text evidence="11">The sequence shown here is derived from an EMBL/GenBank/DDBJ whole genome shotgun (WGS) entry which is preliminary data.</text>
</comment>
<feature type="binding site" evidence="7">
    <location>
        <position position="197"/>
    </location>
    <ligand>
        <name>Mg(2+)</name>
        <dbReference type="ChEBI" id="CHEBI:18420"/>
        <label>1</label>
    </ligand>
</feature>
<feature type="binding site" evidence="7">
    <location>
        <position position="44"/>
    </location>
    <ligand>
        <name>Mg(2+)</name>
        <dbReference type="ChEBI" id="CHEBI:18420"/>
        <label>1</label>
    </ligand>
</feature>
<evidence type="ECO:0000256" key="8">
    <source>
        <dbReference type="PIRSR" id="PIRSR604808-3"/>
    </source>
</evidence>
<keyword evidence="11" id="KW-0456">Lyase</keyword>
<dbReference type="InterPro" id="IPR020847">
    <property type="entry name" value="AP_endonuclease_F1_BS"/>
</dbReference>
<dbReference type="InterPro" id="IPR005135">
    <property type="entry name" value="Endo/exonuclease/phosphatase"/>
</dbReference>
<evidence type="ECO:0000256" key="3">
    <source>
        <dbReference type="ARBA" id="ARBA00022723"/>
    </source>
</evidence>
<dbReference type="GO" id="GO:0008311">
    <property type="term" value="F:double-stranded DNA 3'-5' DNA exonuclease activity"/>
    <property type="evidence" value="ECO:0007669"/>
    <property type="project" value="TreeGrafter"/>
</dbReference>
<dbReference type="GO" id="GO:0005634">
    <property type="term" value="C:nucleus"/>
    <property type="evidence" value="ECO:0007669"/>
    <property type="project" value="TreeGrafter"/>
</dbReference>
<dbReference type="FunFam" id="3.60.10.10:FF:000079">
    <property type="entry name" value="DNA-(apurinic or apyrimidinic site) lyase"/>
    <property type="match status" value="1"/>
</dbReference>
<dbReference type="GO" id="GO:0006284">
    <property type="term" value="P:base-excision repair"/>
    <property type="evidence" value="ECO:0007669"/>
    <property type="project" value="TreeGrafter"/>
</dbReference>
<evidence type="ECO:0000256" key="1">
    <source>
        <dbReference type="ARBA" id="ARBA00001936"/>
    </source>
</evidence>
<evidence type="ECO:0000313" key="11">
    <source>
        <dbReference type="EMBL" id="PHH52096.1"/>
    </source>
</evidence>
<evidence type="ECO:0000256" key="9">
    <source>
        <dbReference type="SAM" id="MobiDB-lite"/>
    </source>
</evidence>
<reference evidence="11 12" key="1">
    <citation type="journal article" date="2013" name="Fungal Biol.">
        <title>Analysis of microsatellite markers in the genome of the plant pathogen Ceratocystis fimbriata.</title>
        <authorList>
            <person name="Simpson M.C."/>
            <person name="Wilken P.M."/>
            <person name="Coetzee M.P."/>
            <person name="Wingfield M.J."/>
            <person name="Wingfield B.D."/>
        </authorList>
    </citation>
    <scope>NUCLEOTIDE SEQUENCE [LARGE SCALE GENOMIC DNA]</scope>
    <source>
        <strain evidence="11 12">CBS 114723</strain>
    </source>
</reference>
<dbReference type="AlphaFoldDB" id="A0A2C5X1T9"/>
<protein>
    <submittedName>
        <fullName evidence="11">DNA-(Apurinic or apyrimidinic site) lyase 2</fullName>
    </submittedName>
</protein>
<feature type="region of interest" description="Disordered" evidence="9">
    <location>
        <begin position="432"/>
        <end position="464"/>
    </location>
</feature>
<dbReference type="GO" id="GO:0003906">
    <property type="term" value="F:DNA-(apurinic or apyrimidinic site) endonuclease activity"/>
    <property type="evidence" value="ECO:0007669"/>
    <property type="project" value="TreeGrafter"/>
</dbReference>
<evidence type="ECO:0000256" key="2">
    <source>
        <dbReference type="ARBA" id="ARBA00007092"/>
    </source>
</evidence>
<comment type="cofactor">
    <cofactor evidence="7">
        <name>Mg(2+)</name>
        <dbReference type="ChEBI" id="CHEBI:18420"/>
    </cofactor>
    <cofactor evidence="7">
        <name>Mn(2+)</name>
        <dbReference type="ChEBI" id="CHEBI:29035"/>
    </cofactor>
    <text evidence="7">Probably binds two magnesium or manganese ions per subunit.</text>
</comment>
<feature type="site" description="Transition state stabilizer" evidence="8">
    <location>
        <position position="197"/>
    </location>
</feature>
<dbReference type="STRING" id="1035309.A0A2C5X1T9"/>
<dbReference type="EMBL" id="APWK03000076">
    <property type="protein sequence ID" value="PHH52096.1"/>
    <property type="molecule type" value="Genomic_DNA"/>
</dbReference>
<feature type="binding site" evidence="7">
    <location>
        <position position="195"/>
    </location>
    <ligand>
        <name>Mg(2+)</name>
        <dbReference type="ChEBI" id="CHEBI:18420"/>
        <label>1</label>
    </ligand>
</feature>
<keyword evidence="12" id="KW-1185">Reference proteome</keyword>
<dbReference type="CDD" id="cd09088">
    <property type="entry name" value="Ape2-like_AP-endo"/>
    <property type="match status" value="1"/>
</dbReference>
<name>A0A2C5X1T9_9PEZI</name>
<evidence type="ECO:0000256" key="5">
    <source>
        <dbReference type="ARBA" id="ARBA00022842"/>
    </source>
</evidence>
<dbReference type="OrthoDB" id="391817at2759"/>
<feature type="binding site" evidence="7">
    <location>
        <position position="312"/>
    </location>
    <ligand>
        <name>Mg(2+)</name>
        <dbReference type="ChEBI" id="CHEBI:18420"/>
        <label>1</label>
    </ligand>
</feature>
<feature type="site" description="Interaction with DNA substrate" evidence="8">
    <location>
        <position position="313"/>
    </location>
</feature>
<dbReference type="GO" id="GO:0016829">
    <property type="term" value="F:lyase activity"/>
    <property type="evidence" value="ECO:0007669"/>
    <property type="project" value="UniProtKB-KW"/>
</dbReference>
<dbReference type="GO" id="GO:0046872">
    <property type="term" value="F:metal ion binding"/>
    <property type="evidence" value="ECO:0007669"/>
    <property type="project" value="UniProtKB-KW"/>
</dbReference>
<feature type="active site" evidence="6">
    <location>
        <position position="156"/>
    </location>
</feature>
<proteinExistence type="inferred from homology"/>
<organism evidence="11 12">
    <name type="scientific">Ceratocystis fimbriata CBS 114723</name>
    <dbReference type="NCBI Taxonomy" id="1035309"/>
    <lineage>
        <taxon>Eukaryota</taxon>
        <taxon>Fungi</taxon>
        <taxon>Dikarya</taxon>
        <taxon>Ascomycota</taxon>
        <taxon>Pezizomycotina</taxon>
        <taxon>Sordariomycetes</taxon>
        <taxon>Hypocreomycetidae</taxon>
        <taxon>Microascales</taxon>
        <taxon>Ceratocystidaceae</taxon>
        <taxon>Ceratocystis</taxon>
    </lineage>
</organism>
<dbReference type="SUPFAM" id="SSF56219">
    <property type="entry name" value="DNase I-like"/>
    <property type="match status" value="1"/>
</dbReference>
<feature type="region of interest" description="Disordered" evidence="9">
    <location>
        <begin position="484"/>
        <end position="526"/>
    </location>
</feature>
<feature type="site" description="Important for catalytic activity" evidence="8">
    <location>
        <position position="287"/>
    </location>
</feature>
<dbReference type="InterPro" id="IPR020848">
    <property type="entry name" value="AP_endonuclease_F1_CS"/>
</dbReference>
<feature type="active site" description="Proton acceptor" evidence="6">
    <location>
        <position position="313"/>
    </location>
</feature>
<keyword evidence="4" id="KW-0378">Hydrolase</keyword>
<dbReference type="Gene3D" id="3.60.10.10">
    <property type="entry name" value="Endonuclease/exonuclease/phosphatase"/>
    <property type="match status" value="1"/>
</dbReference>
<dbReference type="GO" id="GO:0003677">
    <property type="term" value="F:DNA binding"/>
    <property type="evidence" value="ECO:0007669"/>
    <property type="project" value="InterPro"/>
</dbReference>
<evidence type="ECO:0000259" key="10">
    <source>
        <dbReference type="Pfam" id="PF03372"/>
    </source>
</evidence>
<reference evidence="11 12" key="2">
    <citation type="journal article" date="2013" name="IMA Fungus">
        <title>IMA Genome-F 1: Ceratocystis fimbriata: Draft nuclear genome sequence for the plant pathogen, Ceratocystis fimbriata.</title>
        <authorList>
            <person name="Wilken P.M."/>
            <person name="Steenkamp E.T."/>
            <person name="Wingfield M.J."/>
            <person name="de Beer Z.W."/>
            <person name="Wingfield B.D."/>
        </authorList>
    </citation>
    <scope>NUCLEOTIDE SEQUENCE [LARGE SCALE GENOMIC DNA]</scope>
    <source>
        <strain evidence="11 12">CBS 114723</strain>
    </source>
</reference>
<sequence length="564" mass="62289">MVFRITTWNVNGIRNPFGYHPWCEKRRYQDMFATLDADIIIMQECKIQKKDMTDDMVLVPGWDAYFSLPRHKKGYSGVAIYTKTATCTPIRAEEGISGVLCPPGSAISYRDLPKSQQIGGYPSRSQLLSGFDEATLDSEGRCMVLEFPAFVLFGIYSPASCDQDRAGFRLSFFHALDLRIRNLVALGKQVIVAGDLNVSRDIRDSCGIVSALAKADIKIEEYMNDDLRRIFNQQVFGGQVCGSRDAERQEPVLRDLCREFHPERPDMFTCWDTRRNTRPANNGSRIDYVLCSEGLWKWIVGADIQPGLMGSDHCPVYADMSDTLTEKGVTHNLLDLMNPEGVFSQGVRLKQWSTADCLAQSARLMPQFSGRVSIKSMFKRHQSHGRKTAMGPCKEGQVVVDALKESGITMSTCESPVDLQKGMTEGRCFAQPLETNSLASSPKADSRRAESQMSPPSPSALEPFESCSTLLPQRPITKNMPISVSSTAKRPAPAADPSSFPPSPATALTNNNDSAGGSEDNGDEKNNRCNISECDIISTSTNTANISNKYLTWTMHAAVLPAKP</sequence>
<dbReference type="PROSITE" id="PS00728">
    <property type="entry name" value="AP_NUCLEASE_F1_3"/>
    <property type="match status" value="1"/>
</dbReference>
<dbReference type="InterPro" id="IPR004808">
    <property type="entry name" value="AP_endonuc_1"/>
</dbReference>
<dbReference type="Proteomes" id="UP000222788">
    <property type="component" value="Unassembled WGS sequence"/>
</dbReference>
<dbReference type="PANTHER" id="PTHR22748:SF4">
    <property type="entry name" value="DNA-(APURINIC OR APYRIMIDINIC SITE) ENDONUCLEASE 2"/>
    <property type="match status" value="1"/>
</dbReference>
<comment type="cofactor">
    <cofactor evidence="1">
        <name>Mn(2+)</name>
        <dbReference type="ChEBI" id="CHEBI:29035"/>
    </cofactor>
</comment>
<dbReference type="PROSITE" id="PS51435">
    <property type="entry name" value="AP_NUCLEASE_F1_4"/>
    <property type="match status" value="1"/>
</dbReference>
<keyword evidence="3 7" id="KW-0479">Metal-binding</keyword>
<accession>A0A2C5X1T9</accession>
<evidence type="ECO:0000313" key="12">
    <source>
        <dbReference type="Proteomes" id="UP000222788"/>
    </source>
</evidence>
<feature type="domain" description="Endonuclease/exonuclease/phosphatase" evidence="10">
    <location>
        <begin position="7"/>
        <end position="313"/>
    </location>
</feature>
<keyword evidence="7" id="KW-0464">Manganese</keyword>
<dbReference type="InterPro" id="IPR036691">
    <property type="entry name" value="Endo/exonu/phosph_ase_sf"/>
</dbReference>
<evidence type="ECO:0000256" key="6">
    <source>
        <dbReference type="PIRSR" id="PIRSR604808-1"/>
    </source>
</evidence>
<dbReference type="GO" id="GO:0008081">
    <property type="term" value="F:phosphoric diester hydrolase activity"/>
    <property type="evidence" value="ECO:0007669"/>
    <property type="project" value="TreeGrafter"/>
</dbReference>
<feature type="binding site" evidence="7">
    <location>
        <position position="313"/>
    </location>
    <ligand>
        <name>Mg(2+)</name>
        <dbReference type="ChEBI" id="CHEBI:18420"/>
        <label>1</label>
    </ligand>
</feature>
<dbReference type="PROSITE" id="PS00726">
    <property type="entry name" value="AP_NUCLEASE_F1_1"/>
    <property type="match status" value="1"/>
</dbReference>
<dbReference type="Pfam" id="PF03372">
    <property type="entry name" value="Exo_endo_phos"/>
    <property type="match status" value="1"/>
</dbReference>
<feature type="active site" description="Proton donor/acceptor" evidence="6">
    <location>
        <position position="195"/>
    </location>
</feature>
<keyword evidence="5 7" id="KW-0460">Magnesium</keyword>
<evidence type="ECO:0000256" key="4">
    <source>
        <dbReference type="ARBA" id="ARBA00022801"/>
    </source>
</evidence>
<feature type="binding site" evidence="7">
    <location>
        <position position="9"/>
    </location>
    <ligand>
        <name>Mg(2+)</name>
        <dbReference type="ChEBI" id="CHEBI:18420"/>
        <label>1</label>
    </ligand>
</feature>